<dbReference type="Pfam" id="PF08281">
    <property type="entry name" value="Sigma70_r4_2"/>
    <property type="match status" value="1"/>
</dbReference>
<dbReference type="InterPro" id="IPR013249">
    <property type="entry name" value="RNA_pol_sigma70_r4_t2"/>
</dbReference>
<evidence type="ECO:0000259" key="5">
    <source>
        <dbReference type="Pfam" id="PF04542"/>
    </source>
</evidence>
<sequence>MSDRRLEPGDPSDLCLLRRVGAGDERALEHLYDRYGHVVFGFALSRTTDRGLAEEVPADVWLGYWRSAHAFRGESKVLTWLLDIAARQVSTHTRRRRLRLVPLEEAGAPAAPESSDPATAALAADGERTLRDALEQLPEDLAMVVKLAWLHELPHSQIALVLEIPTGTVKNRVSRARQLLQESVRRQDA</sequence>
<keyword evidence="2" id="KW-0805">Transcription regulation</keyword>
<comment type="similarity">
    <text evidence="1">Belongs to the sigma-70 factor family. ECF subfamily.</text>
</comment>
<accession>A0AAJ6AHC7</accession>
<keyword evidence="3" id="KW-0731">Sigma factor</keyword>
<dbReference type="InterPro" id="IPR013324">
    <property type="entry name" value="RNA_pol_sigma_r3/r4-like"/>
</dbReference>
<dbReference type="PANTHER" id="PTHR43133:SF62">
    <property type="entry name" value="RNA POLYMERASE SIGMA FACTOR SIGZ"/>
    <property type="match status" value="1"/>
</dbReference>
<keyword evidence="8" id="KW-1185">Reference proteome</keyword>
<dbReference type="NCBIfam" id="TIGR02937">
    <property type="entry name" value="sigma70-ECF"/>
    <property type="match status" value="1"/>
</dbReference>
<dbReference type="SUPFAM" id="SSF88659">
    <property type="entry name" value="Sigma3 and sigma4 domains of RNA polymerase sigma factors"/>
    <property type="match status" value="1"/>
</dbReference>
<evidence type="ECO:0000313" key="7">
    <source>
        <dbReference type="EMBL" id="WGH92299.1"/>
    </source>
</evidence>
<organism evidence="7 8">
    <name type="scientific">Auritidibacter ignavus</name>
    <dbReference type="NCBI Taxonomy" id="678932"/>
    <lineage>
        <taxon>Bacteria</taxon>
        <taxon>Bacillati</taxon>
        <taxon>Actinomycetota</taxon>
        <taxon>Actinomycetes</taxon>
        <taxon>Micrococcales</taxon>
        <taxon>Micrococcaceae</taxon>
        <taxon>Auritidibacter</taxon>
    </lineage>
</organism>
<protein>
    <submittedName>
        <fullName evidence="7">Sigma-70 family RNA polymerase sigma factor</fullName>
    </submittedName>
</protein>
<dbReference type="SUPFAM" id="SSF88946">
    <property type="entry name" value="Sigma2 domain of RNA polymerase sigma factors"/>
    <property type="match status" value="1"/>
</dbReference>
<evidence type="ECO:0000259" key="6">
    <source>
        <dbReference type="Pfam" id="PF08281"/>
    </source>
</evidence>
<dbReference type="Pfam" id="PF04542">
    <property type="entry name" value="Sigma70_r2"/>
    <property type="match status" value="1"/>
</dbReference>
<keyword evidence="4" id="KW-0804">Transcription</keyword>
<dbReference type="CDD" id="cd06171">
    <property type="entry name" value="Sigma70_r4"/>
    <property type="match status" value="1"/>
</dbReference>
<reference evidence="7 8" key="1">
    <citation type="submission" date="2023-03" db="EMBL/GenBank/DDBJ databases">
        <title>Complete genome sequences of several Auritidibacter ignavus strains isolated from ear infections.</title>
        <authorList>
            <person name="Baehr T."/>
            <person name="Baumhoegger A.M."/>
        </authorList>
    </citation>
    <scope>NUCLEOTIDE SEQUENCE [LARGE SCALE GENOMIC DNA]</scope>
    <source>
        <strain evidence="7 8">BABAE-6</strain>
    </source>
</reference>
<evidence type="ECO:0000256" key="3">
    <source>
        <dbReference type="ARBA" id="ARBA00023082"/>
    </source>
</evidence>
<evidence type="ECO:0000256" key="4">
    <source>
        <dbReference type="ARBA" id="ARBA00023163"/>
    </source>
</evidence>
<dbReference type="GO" id="GO:0003677">
    <property type="term" value="F:DNA binding"/>
    <property type="evidence" value="ECO:0007669"/>
    <property type="project" value="InterPro"/>
</dbReference>
<dbReference type="Gene3D" id="1.10.1740.10">
    <property type="match status" value="1"/>
</dbReference>
<dbReference type="Proteomes" id="UP001224674">
    <property type="component" value="Chromosome"/>
</dbReference>
<dbReference type="EMBL" id="CP122566">
    <property type="protein sequence ID" value="WGH92299.1"/>
    <property type="molecule type" value="Genomic_DNA"/>
</dbReference>
<evidence type="ECO:0000256" key="1">
    <source>
        <dbReference type="ARBA" id="ARBA00010641"/>
    </source>
</evidence>
<dbReference type="GO" id="GO:0016987">
    <property type="term" value="F:sigma factor activity"/>
    <property type="evidence" value="ECO:0007669"/>
    <property type="project" value="UniProtKB-KW"/>
</dbReference>
<gene>
    <name evidence="7" type="ORF">QDX21_08175</name>
</gene>
<evidence type="ECO:0000256" key="2">
    <source>
        <dbReference type="ARBA" id="ARBA00023015"/>
    </source>
</evidence>
<dbReference type="InterPro" id="IPR014284">
    <property type="entry name" value="RNA_pol_sigma-70_dom"/>
</dbReference>
<dbReference type="Gene3D" id="1.10.10.10">
    <property type="entry name" value="Winged helix-like DNA-binding domain superfamily/Winged helix DNA-binding domain"/>
    <property type="match status" value="1"/>
</dbReference>
<dbReference type="GeneID" id="83696419"/>
<dbReference type="InterPro" id="IPR013325">
    <property type="entry name" value="RNA_pol_sigma_r2"/>
</dbReference>
<dbReference type="RefSeq" id="WP_279672617.1">
    <property type="nucleotide sequence ID" value="NZ_CP122561.1"/>
</dbReference>
<dbReference type="PANTHER" id="PTHR43133">
    <property type="entry name" value="RNA POLYMERASE ECF-TYPE SIGMA FACTO"/>
    <property type="match status" value="1"/>
</dbReference>
<dbReference type="GO" id="GO:0006352">
    <property type="term" value="P:DNA-templated transcription initiation"/>
    <property type="evidence" value="ECO:0007669"/>
    <property type="project" value="InterPro"/>
</dbReference>
<feature type="domain" description="RNA polymerase sigma-70 region 2" evidence="5">
    <location>
        <begin position="31"/>
        <end position="97"/>
    </location>
</feature>
<name>A0AAJ6AHC7_9MICC</name>
<dbReference type="InterPro" id="IPR007627">
    <property type="entry name" value="RNA_pol_sigma70_r2"/>
</dbReference>
<proteinExistence type="inferred from homology"/>
<dbReference type="InterPro" id="IPR039425">
    <property type="entry name" value="RNA_pol_sigma-70-like"/>
</dbReference>
<dbReference type="AlphaFoldDB" id="A0AAJ6AHC7"/>
<dbReference type="InterPro" id="IPR036388">
    <property type="entry name" value="WH-like_DNA-bd_sf"/>
</dbReference>
<evidence type="ECO:0000313" key="8">
    <source>
        <dbReference type="Proteomes" id="UP001224674"/>
    </source>
</evidence>
<feature type="domain" description="RNA polymerase sigma factor 70 region 4 type 2" evidence="6">
    <location>
        <begin position="129"/>
        <end position="180"/>
    </location>
</feature>